<dbReference type="PANTHER" id="PTHR14859">
    <property type="entry name" value="CALCOFLUOR WHITE HYPERSENSITIVE PROTEIN PRECURSOR"/>
    <property type="match status" value="1"/>
</dbReference>
<protein>
    <recommendedName>
        <fullName evidence="1">Endonuclease/exonuclease/phosphatase domain-containing protein</fullName>
    </recommendedName>
</protein>
<sequence length="366" mass="41353">MTVRIATYNTENLFRRPKVFALPDDKQRRQVLEDYAELVALLDRDPYTEADQLRMAELIKKYRLYDDNAERPFVINETRGVHTLYRTGPPADDPRIEFVAHGRSGWTGWVELVRDDIDWTAVRNTARVIAEVDADVLLVQEVEDRLTLQRFNKQVLGAALGGRPYPYNMVIDGNDTRGIDVGILSRHPITSLRSHIFDQRPDGRPVFSRDCPEYEIAVDGTPLWLLGNHFKSQLHGGGAELRLAQAERVVAIYEAARARSARVLVAGDLNDSPGSAPVTTLRATGLRDAMSHPGYRGDPGTHHTGRSDRDKLDYLFFPPELWERIQHVGVERRGIWAPRAFKSFETVTSKATEASDHAALYADLDL</sequence>
<accession>A0A918QVF5</accession>
<dbReference type="Pfam" id="PF03372">
    <property type="entry name" value="Exo_endo_phos"/>
    <property type="match status" value="1"/>
</dbReference>
<reference evidence="2" key="2">
    <citation type="submission" date="2020-09" db="EMBL/GenBank/DDBJ databases">
        <authorList>
            <person name="Sun Q."/>
            <person name="Ohkuma M."/>
        </authorList>
    </citation>
    <scope>NUCLEOTIDE SEQUENCE</scope>
    <source>
        <strain evidence="2">JCM 5016</strain>
    </source>
</reference>
<dbReference type="GO" id="GO:0006506">
    <property type="term" value="P:GPI anchor biosynthetic process"/>
    <property type="evidence" value="ECO:0007669"/>
    <property type="project" value="TreeGrafter"/>
</dbReference>
<dbReference type="PANTHER" id="PTHR14859:SF1">
    <property type="entry name" value="PGAP2-INTERACTING PROTEIN"/>
    <property type="match status" value="1"/>
</dbReference>
<name>A0A918QVF5_9ACTN</name>
<dbReference type="InterPro" id="IPR051916">
    <property type="entry name" value="GPI-anchor_lipid_remodeler"/>
</dbReference>
<feature type="domain" description="Endonuclease/exonuclease/phosphatase" evidence="1">
    <location>
        <begin position="123"/>
        <end position="357"/>
    </location>
</feature>
<evidence type="ECO:0000313" key="3">
    <source>
        <dbReference type="Proteomes" id="UP000623010"/>
    </source>
</evidence>
<dbReference type="RefSeq" id="WP_190055813.1">
    <property type="nucleotide sequence ID" value="NZ_BMWH01000002.1"/>
</dbReference>
<reference evidence="2" key="1">
    <citation type="journal article" date="2014" name="Int. J. Syst. Evol. Microbiol.">
        <title>Complete genome sequence of Corynebacterium casei LMG S-19264T (=DSM 44701T), isolated from a smear-ripened cheese.</title>
        <authorList>
            <consortium name="US DOE Joint Genome Institute (JGI-PGF)"/>
            <person name="Walter F."/>
            <person name="Albersmeier A."/>
            <person name="Kalinowski J."/>
            <person name="Ruckert C."/>
        </authorList>
    </citation>
    <scope>NUCLEOTIDE SEQUENCE</scope>
    <source>
        <strain evidence="2">JCM 5016</strain>
    </source>
</reference>
<organism evidence="2 3">
    <name type="scientific">Streptomyces echinoruber</name>
    <dbReference type="NCBI Taxonomy" id="68898"/>
    <lineage>
        <taxon>Bacteria</taxon>
        <taxon>Bacillati</taxon>
        <taxon>Actinomycetota</taxon>
        <taxon>Actinomycetes</taxon>
        <taxon>Kitasatosporales</taxon>
        <taxon>Streptomycetaceae</taxon>
        <taxon>Streptomyces</taxon>
    </lineage>
</organism>
<dbReference type="AlphaFoldDB" id="A0A918QVF5"/>
<keyword evidence="3" id="KW-1185">Reference proteome</keyword>
<dbReference type="Proteomes" id="UP000623010">
    <property type="component" value="Unassembled WGS sequence"/>
</dbReference>
<dbReference type="GO" id="GO:0016020">
    <property type="term" value="C:membrane"/>
    <property type="evidence" value="ECO:0007669"/>
    <property type="project" value="GOC"/>
</dbReference>
<evidence type="ECO:0000313" key="2">
    <source>
        <dbReference type="EMBL" id="GGZ72416.1"/>
    </source>
</evidence>
<proteinExistence type="predicted"/>
<dbReference type="GO" id="GO:0003824">
    <property type="term" value="F:catalytic activity"/>
    <property type="evidence" value="ECO:0007669"/>
    <property type="project" value="InterPro"/>
</dbReference>
<dbReference type="EMBL" id="BMWH01000002">
    <property type="protein sequence ID" value="GGZ72416.1"/>
    <property type="molecule type" value="Genomic_DNA"/>
</dbReference>
<dbReference type="Gene3D" id="3.60.10.10">
    <property type="entry name" value="Endonuclease/exonuclease/phosphatase"/>
    <property type="match status" value="1"/>
</dbReference>
<dbReference type="InterPro" id="IPR036691">
    <property type="entry name" value="Endo/exonu/phosph_ase_sf"/>
</dbReference>
<comment type="caution">
    <text evidence="2">The sequence shown here is derived from an EMBL/GenBank/DDBJ whole genome shotgun (WGS) entry which is preliminary data.</text>
</comment>
<dbReference type="SUPFAM" id="SSF56219">
    <property type="entry name" value="DNase I-like"/>
    <property type="match status" value="1"/>
</dbReference>
<gene>
    <name evidence="2" type="ORF">GCM10010389_07230</name>
</gene>
<evidence type="ECO:0000259" key="1">
    <source>
        <dbReference type="Pfam" id="PF03372"/>
    </source>
</evidence>
<dbReference type="InterPro" id="IPR005135">
    <property type="entry name" value="Endo/exonuclease/phosphatase"/>
</dbReference>